<dbReference type="EMBL" id="WJNG01000017">
    <property type="protein sequence ID" value="MRH44613.1"/>
    <property type="molecule type" value="Genomic_DNA"/>
</dbReference>
<evidence type="ECO:0000313" key="2">
    <source>
        <dbReference type="Proteomes" id="UP000799092"/>
    </source>
</evidence>
<organism evidence="1 2">
    <name type="scientific">Aquibacillus halophilus</name>
    <dbReference type="NCBI Taxonomy" id="930132"/>
    <lineage>
        <taxon>Bacteria</taxon>
        <taxon>Bacillati</taxon>
        <taxon>Bacillota</taxon>
        <taxon>Bacilli</taxon>
        <taxon>Bacillales</taxon>
        <taxon>Bacillaceae</taxon>
        <taxon>Aquibacillus</taxon>
    </lineage>
</organism>
<protein>
    <recommendedName>
        <fullName evidence="3">YtxH domain-containing protein</fullName>
    </recommendedName>
</protein>
<keyword evidence="2" id="KW-1185">Reference proteome</keyword>
<dbReference type="AlphaFoldDB" id="A0A6A8DG36"/>
<reference evidence="1" key="1">
    <citation type="submission" date="2019-11" db="EMBL/GenBank/DDBJ databases">
        <authorList>
            <person name="Li J."/>
        </authorList>
    </citation>
    <scope>NUCLEOTIDE SEQUENCE</scope>
    <source>
        <strain evidence="1">B6B</strain>
    </source>
</reference>
<sequence length="106" mass="11470">MAKHKLIKGVVIGGVIGGLATMLDRNTRDETLNKLKTAGQTANSYVKHPSAAFYSIRSCYESMSTDLTTGINSALTILTQVQETLDSVSKTKLPVDQPTQIVETEK</sequence>
<evidence type="ECO:0008006" key="3">
    <source>
        <dbReference type="Google" id="ProtNLM"/>
    </source>
</evidence>
<name>A0A6A8DG36_9BACI</name>
<gene>
    <name evidence="1" type="ORF">GH741_18360</name>
</gene>
<dbReference type="Proteomes" id="UP000799092">
    <property type="component" value="Unassembled WGS sequence"/>
</dbReference>
<dbReference type="OrthoDB" id="2353585at2"/>
<dbReference type="RefSeq" id="WP_153738222.1">
    <property type="nucleotide sequence ID" value="NZ_WJNG01000017.1"/>
</dbReference>
<comment type="caution">
    <text evidence="1">The sequence shown here is derived from an EMBL/GenBank/DDBJ whole genome shotgun (WGS) entry which is preliminary data.</text>
</comment>
<proteinExistence type="predicted"/>
<evidence type="ECO:0000313" key="1">
    <source>
        <dbReference type="EMBL" id="MRH44613.1"/>
    </source>
</evidence>
<accession>A0A6A8DG36</accession>